<organism evidence="7 8">
    <name type="scientific">Neotoma lepida</name>
    <name type="common">Desert woodrat</name>
    <dbReference type="NCBI Taxonomy" id="56216"/>
    <lineage>
        <taxon>Eukaryota</taxon>
        <taxon>Metazoa</taxon>
        <taxon>Chordata</taxon>
        <taxon>Craniata</taxon>
        <taxon>Vertebrata</taxon>
        <taxon>Euteleostomi</taxon>
        <taxon>Mammalia</taxon>
        <taxon>Eutheria</taxon>
        <taxon>Euarchontoglires</taxon>
        <taxon>Glires</taxon>
        <taxon>Rodentia</taxon>
        <taxon>Myomorpha</taxon>
        <taxon>Muroidea</taxon>
        <taxon>Cricetidae</taxon>
        <taxon>Neotominae</taxon>
        <taxon>Neotoma</taxon>
    </lineage>
</organism>
<dbReference type="InterPro" id="IPR045120">
    <property type="entry name" value="Suco/Slp1-like"/>
</dbReference>
<evidence type="ECO:0000313" key="8">
    <source>
        <dbReference type="Proteomes" id="UP000092124"/>
    </source>
</evidence>
<dbReference type="InterPro" id="IPR012919">
    <property type="entry name" value="SUN_dom"/>
</dbReference>
<keyword evidence="8" id="KW-1185">Reference proteome</keyword>
<feature type="region of interest" description="Disordered" evidence="5">
    <location>
        <begin position="21"/>
        <end position="58"/>
    </location>
</feature>
<dbReference type="GO" id="GO:0046850">
    <property type="term" value="P:regulation of bone remodeling"/>
    <property type="evidence" value="ECO:0007669"/>
    <property type="project" value="TreeGrafter"/>
</dbReference>
<evidence type="ECO:0000256" key="4">
    <source>
        <dbReference type="ARBA" id="ARBA00023136"/>
    </source>
</evidence>
<feature type="non-terminal residue" evidence="7">
    <location>
        <position position="104"/>
    </location>
</feature>
<dbReference type="AlphaFoldDB" id="A0A1A6GUR2"/>
<evidence type="ECO:0000256" key="2">
    <source>
        <dbReference type="ARBA" id="ARBA00022692"/>
    </source>
</evidence>
<reference evidence="7 8" key="1">
    <citation type="submission" date="2016-06" db="EMBL/GenBank/DDBJ databases">
        <title>The Draft Genome Sequence and Annotation of the Desert Woodrat Neotoma lepida.</title>
        <authorList>
            <person name="Campbell M."/>
            <person name="Oakeson K.F."/>
            <person name="Yandell M."/>
            <person name="Halpert J.R."/>
            <person name="Dearing D."/>
        </authorList>
    </citation>
    <scope>NUCLEOTIDE SEQUENCE [LARGE SCALE GENOMIC DNA]</scope>
    <source>
        <strain evidence="7">417</strain>
        <tissue evidence="7">Liver</tissue>
    </source>
</reference>
<dbReference type="GO" id="GO:0012505">
    <property type="term" value="C:endomembrane system"/>
    <property type="evidence" value="ECO:0007669"/>
    <property type="project" value="UniProtKB-SubCell"/>
</dbReference>
<gene>
    <name evidence="7" type="ORF">A6R68_01548</name>
</gene>
<keyword evidence="2" id="KW-0812">Transmembrane</keyword>
<dbReference type="EMBL" id="LZPO01066624">
    <property type="protein sequence ID" value="OBS69911.1"/>
    <property type="molecule type" value="Genomic_DNA"/>
</dbReference>
<dbReference type="OrthoDB" id="266334at2759"/>
<evidence type="ECO:0000256" key="1">
    <source>
        <dbReference type="ARBA" id="ARBA00004308"/>
    </source>
</evidence>
<dbReference type="Proteomes" id="UP000092124">
    <property type="component" value="Unassembled WGS sequence"/>
</dbReference>
<keyword evidence="3" id="KW-1133">Transmembrane helix</keyword>
<name>A0A1A6GUR2_NEOLE</name>
<dbReference type="PANTHER" id="PTHR12953:SF0">
    <property type="entry name" value="SUN DOMAIN-CONTAINING OSSIFICATION FACTOR"/>
    <property type="match status" value="1"/>
</dbReference>
<evidence type="ECO:0000259" key="6">
    <source>
        <dbReference type="Pfam" id="PF07738"/>
    </source>
</evidence>
<feature type="domain" description="SUN" evidence="6">
    <location>
        <begin position="60"/>
        <end position="100"/>
    </location>
</feature>
<accession>A0A1A6GUR2</accession>
<dbReference type="GO" id="GO:0005737">
    <property type="term" value="C:cytoplasm"/>
    <property type="evidence" value="ECO:0007669"/>
    <property type="project" value="TreeGrafter"/>
</dbReference>
<dbReference type="PANTHER" id="PTHR12953">
    <property type="entry name" value="MEMBRANE PROTEIN CH1 RELATED"/>
    <property type="match status" value="1"/>
</dbReference>
<dbReference type="GO" id="GO:0034975">
    <property type="term" value="P:protein folding in endoplasmic reticulum"/>
    <property type="evidence" value="ECO:0007669"/>
    <property type="project" value="TreeGrafter"/>
</dbReference>
<dbReference type="GO" id="GO:0016020">
    <property type="term" value="C:membrane"/>
    <property type="evidence" value="ECO:0007669"/>
    <property type="project" value="InterPro"/>
</dbReference>
<keyword evidence="4" id="KW-0472">Membrane</keyword>
<sequence length="104" mass="11541">MGESGVMCSGPVILKTEIETSGTLSLAKPGEPEQSEADCDTAEAPDADAPVEQPAFVSPPERYPTNKWIKLGTFHGRDERNVQSFPLDEQMYAKYVKMFIKYIK</sequence>
<proteinExistence type="predicted"/>
<dbReference type="Pfam" id="PF07738">
    <property type="entry name" value="Sad1_UNC"/>
    <property type="match status" value="1"/>
</dbReference>
<feature type="compositionally biased region" description="Acidic residues" evidence="5">
    <location>
        <begin position="33"/>
        <end position="46"/>
    </location>
</feature>
<evidence type="ECO:0000256" key="5">
    <source>
        <dbReference type="SAM" id="MobiDB-lite"/>
    </source>
</evidence>
<evidence type="ECO:0000256" key="3">
    <source>
        <dbReference type="ARBA" id="ARBA00022989"/>
    </source>
</evidence>
<comment type="subcellular location">
    <subcellularLocation>
        <location evidence="1">Endomembrane system</location>
    </subcellularLocation>
</comment>
<evidence type="ECO:0000313" key="7">
    <source>
        <dbReference type="EMBL" id="OBS69911.1"/>
    </source>
</evidence>
<dbReference type="STRING" id="56216.A0A1A6GUR2"/>
<comment type="caution">
    <text evidence="7">The sequence shown here is derived from an EMBL/GenBank/DDBJ whole genome shotgun (WGS) entry which is preliminary data.</text>
</comment>
<protein>
    <recommendedName>
        <fullName evidence="6">SUN domain-containing protein</fullName>
    </recommendedName>
</protein>